<dbReference type="GO" id="GO:0006777">
    <property type="term" value="P:Mo-molybdopterin cofactor biosynthetic process"/>
    <property type="evidence" value="ECO:0007669"/>
    <property type="project" value="InterPro"/>
</dbReference>
<dbReference type="CDD" id="cd00754">
    <property type="entry name" value="Ubl_MoaD"/>
    <property type="match status" value="1"/>
</dbReference>
<gene>
    <name evidence="2" type="ORF">CJOHNSTONI_LOCUS5253</name>
</gene>
<keyword evidence="3" id="KW-1185">Reference proteome</keyword>
<dbReference type="AlphaFoldDB" id="A0A8J2M4X3"/>
<evidence type="ECO:0000256" key="1">
    <source>
        <dbReference type="ARBA" id="ARBA00022741"/>
    </source>
</evidence>
<evidence type="ECO:0000313" key="3">
    <source>
        <dbReference type="Proteomes" id="UP000746747"/>
    </source>
</evidence>
<comment type="caution">
    <text evidence="2">The sequence shown here is derived from an EMBL/GenBank/DDBJ whole genome shotgun (WGS) entry which is preliminary data.</text>
</comment>
<dbReference type="InterPro" id="IPR012675">
    <property type="entry name" value="Beta-grasp_dom_sf"/>
</dbReference>
<dbReference type="EMBL" id="CAKAEH010001359">
    <property type="protein sequence ID" value="CAG9535188.1"/>
    <property type="molecule type" value="Genomic_DNA"/>
</dbReference>
<proteinExistence type="predicted"/>
<dbReference type="PANTHER" id="PTHR33359:SF1">
    <property type="entry name" value="MOLYBDOPTERIN SYNTHASE SULFUR CARRIER SUBUNIT"/>
    <property type="match status" value="1"/>
</dbReference>
<dbReference type="Pfam" id="PF02597">
    <property type="entry name" value="ThiS"/>
    <property type="match status" value="1"/>
</dbReference>
<dbReference type="GO" id="GO:1990133">
    <property type="term" value="C:molybdopterin adenylyltransferase complex"/>
    <property type="evidence" value="ECO:0007669"/>
    <property type="project" value="TreeGrafter"/>
</dbReference>
<dbReference type="OrthoDB" id="5531344at2759"/>
<dbReference type="Proteomes" id="UP000746747">
    <property type="component" value="Unassembled WGS sequence"/>
</dbReference>
<evidence type="ECO:0008006" key="4">
    <source>
        <dbReference type="Google" id="ProtNLM"/>
    </source>
</evidence>
<dbReference type="PANTHER" id="PTHR33359">
    <property type="entry name" value="MOLYBDOPTERIN SYNTHASE SULFUR CARRIER SUBUNIT"/>
    <property type="match status" value="1"/>
</dbReference>
<reference evidence="2" key="1">
    <citation type="submission" date="2021-09" db="EMBL/GenBank/DDBJ databases">
        <authorList>
            <consortium name="Pathogen Informatics"/>
        </authorList>
    </citation>
    <scope>NUCLEOTIDE SEQUENCE</scope>
</reference>
<dbReference type="InterPro" id="IPR044672">
    <property type="entry name" value="MOCS2A"/>
</dbReference>
<protein>
    <recommendedName>
        <fullName evidence="4">Molybdopterin synthase sulfur carrier subunit</fullName>
    </recommendedName>
</protein>
<organism evidence="2 3">
    <name type="scientific">Cercopithifilaria johnstoni</name>
    <dbReference type="NCBI Taxonomy" id="2874296"/>
    <lineage>
        <taxon>Eukaryota</taxon>
        <taxon>Metazoa</taxon>
        <taxon>Ecdysozoa</taxon>
        <taxon>Nematoda</taxon>
        <taxon>Chromadorea</taxon>
        <taxon>Rhabditida</taxon>
        <taxon>Spirurina</taxon>
        <taxon>Spiruromorpha</taxon>
        <taxon>Filarioidea</taxon>
        <taxon>Onchocercidae</taxon>
        <taxon>Cercopithifilaria</taxon>
    </lineage>
</organism>
<dbReference type="Gene3D" id="3.10.20.30">
    <property type="match status" value="1"/>
</dbReference>
<dbReference type="GO" id="GO:0000166">
    <property type="term" value="F:nucleotide binding"/>
    <property type="evidence" value="ECO:0007669"/>
    <property type="project" value="UniProtKB-KW"/>
</dbReference>
<dbReference type="InterPro" id="IPR016155">
    <property type="entry name" value="Mopterin_synth/thiamin_S_b"/>
</dbReference>
<keyword evidence="1" id="KW-0547">Nucleotide-binding</keyword>
<evidence type="ECO:0000313" key="2">
    <source>
        <dbReference type="EMBL" id="CAG9535188.1"/>
    </source>
</evidence>
<sequence>MATVPVHLVLFGIARELTNLSERNVNVPSVLNCRQLRQLIFHEILKELSPIEECCMLALNQEYIANHNDTFTISAHSEIAVIPPINGG</sequence>
<name>A0A8J2M4X3_9BILA</name>
<accession>A0A8J2M4X3</accession>
<dbReference type="SUPFAM" id="SSF54285">
    <property type="entry name" value="MoaD/ThiS"/>
    <property type="match status" value="1"/>
</dbReference>
<dbReference type="InterPro" id="IPR003749">
    <property type="entry name" value="ThiS/MoaD-like"/>
</dbReference>